<protein>
    <recommendedName>
        <fullName evidence="2">C-type lectin domain-containing protein</fullName>
    </recommendedName>
</protein>
<dbReference type="PROSITE" id="PS50041">
    <property type="entry name" value="C_TYPE_LECTIN_2"/>
    <property type="match status" value="1"/>
</dbReference>
<evidence type="ECO:0000313" key="4">
    <source>
        <dbReference type="Proteomes" id="UP000265140"/>
    </source>
</evidence>
<dbReference type="Ensembl" id="ENSELUT00000006437.3">
    <property type="protein sequence ID" value="ENSELUP00000031172.3"/>
    <property type="gene ID" value="ENSELUG00000026330.2"/>
</dbReference>
<feature type="domain" description="C-type lectin" evidence="2">
    <location>
        <begin position="24"/>
        <end position="152"/>
    </location>
</feature>
<dbReference type="InterPro" id="IPR016186">
    <property type="entry name" value="C-type_lectin-like/link_sf"/>
</dbReference>
<evidence type="ECO:0000313" key="3">
    <source>
        <dbReference type="Ensembl" id="ENSELUP00000031172.3"/>
    </source>
</evidence>
<dbReference type="PANTHER" id="PTHR22803">
    <property type="entry name" value="MANNOSE, PHOSPHOLIPASE, LECTIN RECEPTOR RELATED"/>
    <property type="match status" value="1"/>
</dbReference>
<keyword evidence="4" id="KW-1185">Reference proteome</keyword>
<dbReference type="InterPro" id="IPR016187">
    <property type="entry name" value="CTDL_fold"/>
</dbReference>
<dbReference type="GeneTree" id="ENSGT01150000286973"/>
<dbReference type="InParanoid" id="A0A3P8ZR01"/>
<name>A0A3P8ZR01_ESOLU</name>
<dbReference type="Gene3D" id="3.10.100.10">
    <property type="entry name" value="Mannose-Binding Protein A, subunit A"/>
    <property type="match status" value="1"/>
</dbReference>
<dbReference type="SMART" id="SM00034">
    <property type="entry name" value="CLECT"/>
    <property type="match status" value="1"/>
</dbReference>
<reference evidence="3" key="3">
    <citation type="submission" date="2025-08" db="UniProtKB">
        <authorList>
            <consortium name="Ensembl"/>
        </authorList>
    </citation>
    <scope>IDENTIFICATION</scope>
</reference>
<dbReference type="InterPro" id="IPR001304">
    <property type="entry name" value="C-type_lectin-like"/>
</dbReference>
<dbReference type="Pfam" id="PF00059">
    <property type="entry name" value="Lectin_C"/>
    <property type="match status" value="1"/>
</dbReference>
<dbReference type="InterPro" id="IPR050111">
    <property type="entry name" value="C-type_lectin/snaclec_domain"/>
</dbReference>
<dbReference type="PROSITE" id="PS00615">
    <property type="entry name" value="C_TYPE_LECTIN_1"/>
    <property type="match status" value="1"/>
</dbReference>
<accession>A0A3P8ZR01</accession>
<evidence type="ECO:0000259" key="2">
    <source>
        <dbReference type="PROSITE" id="PS50041"/>
    </source>
</evidence>
<reference evidence="3" key="2">
    <citation type="submission" date="2020-02" db="EMBL/GenBank/DDBJ databases">
        <title>Esox lucius (northern pike) genome, fEsoLuc1, primary haplotype.</title>
        <authorList>
            <person name="Myers G."/>
            <person name="Karagic N."/>
            <person name="Meyer A."/>
            <person name="Pippel M."/>
            <person name="Reichard M."/>
            <person name="Winkler S."/>
            <person name="Tracey A."/>
            <person name="Sims Y."/>
            <person name="Howe K."/>
            <person name="Rhie A."/>
            <person name="Formenti G."/>
            <person name="Durbin R."/>
            <person name="Fedrigo O."/>
            <person name="Jarvis E.D."/>
        </authorList>
    </citation>
    <scope>NUCLEOTIDE SEQUENCE [LARGE SCALE GENOMIC DNA]</scope>
</reference>
<reference evidence="4" key="1">
    <citation type="journal article" date="2014" name="PLoS ONE">
        <title>The genome and linkage map of the northern pike (Esox lucius): conserved synteny revealed between the salmonid sister group and the Neoteleostei.</title>
        <authorList>
            <person name="Rondeau E.B."/>
            <person name="Minkley D.R."/>
            <person name="Leong J.S."/>
            <person name="Messmer A.M."/>
            <person name="Jantzen J.R."/>
            <person name="von Schalburg K.R."/>
            <person name="Lemon C."/>
            <person name="Bird N.H."/>
            <person name="Koop B.F."/>
        </authorList>
    </citation>
    <scope>NUCLEOTIDE SEQUENCE</scope>
</reference>
<dbReference type="InterPro" id="IPR018378">
    <property type="entry name" value="C-type_lectin_CS"/>
</dbReference>
<dbReference type="Proteomes" id="UP000265140">
    <property type="component" value="Chromosome 24"/>
</dbReference>
<dbReference type="SUPFAM" id="SSF56436">
    <property type="entry name" value="C-type lectin-like"/>
    <property type="match status" value="1"/>
</dbReference>
<evidence type="ECO:0000256" key="1">
    <source>
        <dbReference type="ARBA" id="ARBA00023157"/>
    </source>
</evidence>
<dbReference type="OMA" id="CEVMNGH"/>
<proteinExistence type="predicted"/>
<keyword evidence="1" id="KW-1015">Disulfide bond</keyword>
<organism evidence="3 4">
    <name type="scientific">Esox lucius</name>
    <name type="common">Northern pike</name>
    <dbReference type="NCBI Taxonomy" id="8010"/>
    <lineage>
        <taxon>Eukaryota</taxon>
        <taxon>Metazoa</taxon>
        <taxon>Chordata</taxon>
        <taxon>Craniata</taxon>
        <taxon>Vertebrata</taxon>
        <taxon>Euteleostomi</taxon>
        <taxon>Actinopterygii</taxon>
        <taxon>Neopterygii</taxon>
        <taxon>Teleostei</taxon>
        <taxon>Protacanthopterygii</taxon>
        <taxon>Esociformes</taxon>
        <taxon>Esocidae</taxon>
        <taxon>Esox</taxon>
    </lineage>
</organism>
<sequence>MNEHSFYWDLFSGKHKCPKRWFEFQSQCFLIDKTARTWREAEHHCVSLGRNLESEHDSNCYSGHLASVHNPEEFQFLQALTQTVSLPLWIGGSAQDGRWSWSDSSKFNYKNWAKGKPENFDPARRPCIQMNYGEKHRWNDATCGMKFLSLCSLRTE</sequence>
<reference evidence="3" key="4">
    <citation type="submission" date="2025-09" db="UniProtKB">
        <authorList>
            <consortium name="Ensembl"/>
        </authorList>
    </citation>
    <scope>IDENTIFICATION</scope>
</reference>
<dbReference type="Bgee" id="ENSELUG00000026330">
    <property type="expression patterns" value="Expressed in ovary and 2 other cell types or tissues"/>
</dbReference>
<dbReference type="AlphaFoldDB" id="A0A3P8ZR01"/>